<dbReference type="EMBL" id="AP024445">
    <property type="protein sequence ID" value="BCS23003.1"/>
    <property type="molecule type" value="Genomic_DNA"/>
</dbReference>
<dbReference type="RefSeq" id="XP_041555197.1">
    <property type="nucleotide sequence ID" value="XM_041702409.1"/>
</dbReference>
<dbReference type="GeneID" id="64973008"/>
<dbReference type="KEGG" id="apuu:APUU_31228A"/>
<keyword evidence="2" id="KW-0732">Signal</keyword>
<feature type="signal peptide" evidence="2">
    <location>
        <begin position="1"/>
        <end position="19"/>
    </location>
</feature>
<name>A0A7R8AMT9_9EURO</name>
<dbReference type="AlphaFoldDB" id="A0A7R8AMT9"/>
<dbReference type="Proteomes" id="UP000654913">
    <property type="component" value="Chromosome 3"/>
</dbReference>
<feature type="chain" id="PRO_5031326870" evidence="2">
    <location>
        <begin position="20"/>
        <end position="376"/>
    </location>
</feature>
<dbReference type="OrthoDB" id="536881at2759"/>
<accession>A0A7R8AMT9</accession>
<feature type="compositionally biased region" description="Low complexity" evidence="1">
    <location>
        <begin position="356"/>
        <end position="370"/>
    </location>
</feature>
<evidence type="ECO:0000313" key="4">
    <source>
        <dbReference type="Proteomes" id="UP000654913"/>
    </source>
</evidence>
<protein>
    <submittedName>
        <fullName evidence="3">Uncharacterized protein</fullName>
    </submittedName>
</protein>
<sequence length="376" mass="40273">MKIQISLLAAFAAAVPSLGAETRECNTADGESLSLTSPDQLDAFKGCTILNGAIEIEADYKGDFVLNGVTEVHGNISTVTDGAEGLGLFELLDLVEIDSIHLQGISGDVHLPSLERTGDLQLVQKKDKGEVDLGSLVEAESVLVLGSWTSTNFESLKTVAKQIQFCGSTDCGIYPSTEFPYIAVDLPSLEETDYLEVAGTVNRFSVPKLEVVGRADEPSLDGSQGLRINIQAGDETLDFDAPKMHTLTGKLEVFGAVTGLSMGALGETDVGATINPDAPLDIYSTIETAKHFYLWHDINTVYLPKMRDLGMISTDYAKRIPCNDTLYQLWGKTPGSSENPCLNYDFPQDPATELDSTSSTPSSTPSPSSSGNADRF</sequence>
<proteinExistence type="predicted"/>
<organism evidence="3 4">
    <name type="scientific">Aspergillus puulaauensis</name>
    <dbReference type="NCBI Taxonomy" id="1220207"/>
    <lineage>
        <taxon>Eukaryota</taxon>
        <taxon>Fungi</taxon>
        <taxon>Dikarya</taxon>
        <taxon>Ascomycota</taxon>
        <taxon>Pezizomycotina</taxon>
        <taxon>Eurotiomycetes</taxon>
        <taxon>Eurotiomycetidae</taxon>
        <taxon>Eurotiales</taxon>
        <taxon>Aspergillaceae</taxon>
        <taxon>Aspergillus</taxon>
    </lineage>
</organism>
<evidence type="ECO:0000256" key="2">
    <source>
        <dbReference type="SAM" id="SignalP"/>
    </source>
</evidence>
<keyword evidence="4" id="KW-1185">Reference proteome</keyword>
<evidence type="ECO:0000256" key="1">
    <source>
        <dbReference type="SAM" id="MobiDB-lite"/>
    </source>
</evidence>
<evidence type="ECO:0000313" key="3">
    <source>
        <dbReference type="EMBL" id="BCS23003.1"/>
    </source>
</evidence>
<reference evidence="3" key="1">
    <citation type="submission" date="2021-01" db="EMBL/GenBank/DDBJ databases">
        <authorList>
            <consortium name="Aspergillus puulaauensis MK2 genome sequencing consortium"/>
            <person name="Kazuki M."/>
            <person name="Futagami T."/>
        </authorList>
    </citation>
    <scope>NUCLEOTIDE SEQUENCE</scope>
    <source>
        <strain evidence="3">MK2</strain>
    </source>
</reference>
<feature type="region of interest" description="Disordered" evidence="1">
    <location>
        <begin position="340"/>
        <end position="376"/>
    </location>
</feature>
<reference evidence="3" key="2">
    <citation type="submission" date="2021-02" db="EMBL/GenBank/DDBJ databases">
        <title>Aspergillus puulaauensis MK2 genome sequence.</title>
        <authorList>
            <person name="Futagami T."/>
            <person name="Mori K."/>
            <person name="Kadooka C."/>
            <person name="Tanaka T."/>
        </authorList>
    </citation>
    <scope>NUCLEOTIDE SEQUENCE</scope>
    <source>
        <strain evidence="3">MK2</strain>
    </source>
</reference>
<gene>
    <name evidence="3" type="ORF">APUU_31228A</name>
</gene>